<comment type="caution">
    <text evidence="3">The sequence shown here is derived from an EMBL/GenBank/DDBJ whole genome shotgun (WGS) entry which is preliminary data.</text>
</comment>
<dbReference type="PANTHER" id="PTHR12705:SF0">
    <property type="entry name" value="ORIGIN RECOGNITION COMPLEX SUBUNIT 5"/>
    <property type="match status" value="1"/>
</dbReference>
<keyword evidence="4" id="KW-1185">Reference proteome</keyword>
<dbReference type="EMBL" id="JALLAZ020001131">
    <property type="protein sequence ID" value="KAL3780078.1"/>
    <property type="molecule type" value="Genomic_DNA"/>
</dbReference>
<evidence type="ECO:0000256" key="1">
    <source>
        <dbReference type="SAM" id="MobiDB-lite"/>
    </source>
</evidence>
<proteinExistence type="predicted"/>
<accession>A0ABD3NXN3</accession>
<dbReference type="Proteomes" id="UP001530315">
    <property type="component" value="Unassembled WGS sequence"/>
</dbReference>
<feature type="domain" description="Origin recognition complex subunit 5 C-terminal" evidence="2">
    <location>
        <begin position="772"/>
        <end position="934"/>
    </location>
</feature>
<sequence>MTETTSKRGSTFPQSLLTQPQSWEEDSADSNYADERDNAEDKNTRRKSSSVDGFTFEVVEDDAVGDDFKLLTQSNELFKKSSINVGNSSSGGFSDGSSNNSSSEDYESDSGSSTEEVSDVTPLQERRERNLLRNSAYIENIKLGLNAMMNGYQAGTTQEGRNCRQKNKVIPEQPDSSTSGNDANVKEEIFGKKRRGMIFSTAAPNQRRLPQSNALSQEDWHYTAKLIAELKLKYPHRSPQIHILCSQLVSIVQKSKFAWQMTDNLRSLGNIQCSEASYQGDVKLGASAPIMITGAGGNGKTCIVRDACEILQRGACHEATPSTVAVAYIDCASSDSASVASAMHSAYTQLYECFHPSCGFGQDGKVRLKGNNKAGEKAKLVSGKAQPTLAGDDFAEEDEHDAADEDSIVEDLLEQQRNRKWDKRGSAHGKSSKNEVKARKSNNNQKNARQTRLRVTLATEAASETTRNSLSLKGSIQTATNRRTQSSAAVALFGRATSALIQENSSKKKMPDSWRCTFLILDNADRILSWKKHGSVSPLTALCLLPSVFGINLTLIFISRSTIFQYSPVHNPPGTLSDAIHPVTIHFDSYTSVEIIKSILHVPHVQQAVIGRPSCDSHLCNHAKTLRSKMNEIFYSSMMNSFVPSVISTTHDMTEIIRLARLLWPEYATPLKNCSTSDDAVLAELMWNVLGCLSADGSALLDEPNHDPNCTFCQYLPSKADKSMDLNMLKQQLSEKLDRNIRESMRGLLSSTIMMPGRALPTKNNNPYAGRLPYITKFLLLAAFLCQNKRKEQDANLFTKANTGKSKRRRLNKSEDGSAYAASSKDLTQRQPLFPLERMLSVFASIIGQYGHRHYMSYKEVGVTTVAQLGTTHLFQSISQLIATGLLRNNGRVKFDEKYDNDLMDIMSSKFSCTVCRDDARVIASSVGFPLEKYCP</sequence>
<feature type="region of interest" description="Disordered" evidence="1">
    <location>
        <begin position="417"/>
        <end position="452"/>
    </location>
</feature>
<name>A0ABD3NXN3_9STRA</name>
<evidence type="ECO:0000259" key="2">
    <source>
        <dbReference type="Pfam" id="PF14630"/>
    </source>
</evidence>
<organism evidence="3 4">
    <name type="scientific">Stephanodiscus triporus</name>
    <dbReference type="NCBI Taxonomy" id="2934178"/>
    <lineage>
        <taxon>Eukaryota</taxon>
        <taxon>Sar</taxon>
        <taxon>Stramenopiles</taxon>
        <taxon>Ochrophyta</taxon>
        <taxon>Bacillariophyta</taxon>
        <taxon>Coscinodiscophyceae</taxon>
        <taxon>Thalassiosirophycidae</taxon>
        <taxon>Stephanodiscales</taxon>
        <taxon>Stephanodiscaceae</taxon>
        <taxon>Stephanodiscus</taxon>
    </lineage>
</organism>
<feature type="compositionally biased region" description="Low complexity" evidence="1">
    <location>
        <begin position="82"/>
        <end position="115"/>
    </location>
</feature>
<gene>
    <name evidence="3" type="ORF">ACHAW5_004562</name>
</gene>
<reference evidence="3 4" key="1">
    <citation type="submission" date="2024-10" db="EMBL/GenBank/DDBJ databases">
        <title>Updated reference genomes for cyclostephanoid diatoms.</title>
        <authorList>
            <person name="Roberts W.R."/>
            <person name="Alverson A.J."/>
        </authorList>
    </citation>
    <scope>NUCLEOTIDE SEQUENCE [LARGE SCALE GENOMIC DNA]</scope>
    <source>
        <strain evidence="3 4">AJA276-08</strain>
    </source>
</reference>
<dbReference type="InterPro" id="IPR020796">
    <property type="entry name" value="ORC5"/>
</dbReference>
<feature type="compositionally biased region" description="Basic and acidic residues" evidence="1">
    <location>
        <begin position="33"/>
        <end position="43"/>
    </location>
</feature>
<evidence type="ECO:0000313" key="3">
    <source>
        <dbReference type="EMBL" id="KAL3780078.1"/>
    </source>
</evidence>
<dbReference type="PANTHER" id="PTHR12705">
    <property type="entry name" value="ORIGIN RECOGNITION COMPLEX SUBUNIT 5"/>
    <property type="match status" value="1"/>
</dbReference>
<dbReference type="Pfam" id="PF14630">
    <property type="entry name" value="ORC5_C"/>
    <property type="match status" value="1"/>
</dbReference>
<evidence type="ECO:0000313" key="4">
    <source>
        <dbReference type="Proteomes" id="UP001530315"/>
    </source>
</evidence>
<dbReference type="AlphaFoldDB" id="A0ABD3NXN3"/>
<feature type="region of interest" description="Disordered" evidence="1">
    <location>
        <begin position="1"/>
        <end position="54"/>
    </location>
</feature>
<feature type="compositionally biased region" description="Polar residues" evidence="1">
    <location>
        <begin position="441"/>
        <end position="450"/>
    </location>
</feature>
<dbReference type="InterPro" id="IPR047088">
    <property type="entry name" value="ORC5_C"/>
</dbReference>
<feature type="region of interest" description="Disordered" evidence="1">
    <location>
        <begin position="797"/>
        <end position="824"/>
    </location>
</feature>
<protein>
    <recommendedName>
        <fullName evidence="2">Origin recognition complex subunit 5 C-terminal domain-containing protein</fullName>
    </recommendedName>
</protein>
<feature type="compositionally biased region" description="Polar residues" evidence="1">
    <location>
        <begin position="1"/>
        <end position="22"/>
    </location>
</feature>
<feature type="region of interest" description="Disordered" evidence="1">
    <location>
        <begin position="82"/>
        <end position="128"/>
    </location>
</feature>